<dbReference type="InterPro" id="IPR001452">
    <property type="entry name" value="SH3_domain"/>
</dbReference>
<evidence type="ECO:0000259" key="10">
    <source>
        <dbReference type="PROSITE" id="PS50010"/>
    </source>
</evidence>
<dbReference type="InterPro" id="IPR051480">
    <property type="entry name" value="Endocytic_GEF_Adapter"/>
</dbReference>
<dbReference type="SUPFAM" id="SSF50044">
    <property type="entry name" value="SH3-domain"/>
    <property type="match status" value="5"/>
</dbReference>
<dbReference type="SMART" id="SM00233">
    <property type="entry name" value="PH"/>
    <property type="match status" value="1"/>
</dbReference>
<keyword evidence="2 6" id="KW-0728">SH3 domain</keyword>
<feature type="domain" description="C2" evidence="9">
    <location>
        <begin position="1591"/>
        <end position="1713"/>
    </location>
</feature>
<dbReference type="GO" id="GO:0006897">
    <property type="term" value="P:endocytosis"/>
    <property type="evidence" value="ECO:0007669"/>
    <property type="project" value="UniProtKB-KW"/>
</dbReference>
<dbReference type="Gene3D" id="1.20.900.10">
    <property type="entry name" value="Dbl homology (DH) domain"/>
    <property type="match status" value="1"/>
</dbReference>
<dbReference type="CDD" id="cd11839">
    <property type="entry name" value="SH3_Intersectin_4"/>
    <property type="match status" value="1"/>
</dbReference>
<dbReference type="SMART" id="SM00325">
    <property type="entry name" value="RhoGEF"/>
    <property type="match status" value="1"/>
</dbReference>
<dbReference type="EMBL" id="JAZDUA010000541">
    <property type="protein sequence ID" value="KAK7791371.1"/>
    <property type="molecule type" value="Genomic_DNA"/>
</dbReference>
<dbReference type="InterPro" id="IPR002048">
    <property type="entry name" value="EF_hand_dom"/>
</dbReference>
<dbReference type="InterPro" id="IPR035892">
    <property type="entry name" value="C2_domain_sf"/>
</dbReference>
<dbReference type="PROSITE" id="PS50004">
    <property type="entry name" value="C2"/>
    <property type="match status" value="1"/>
</dbReference>
<dbReference type="InterPro" id="IPR000008">
    <property type="entry name" value="C2_dom"/>
</dbReference>
<dbReference type="InterPro" id="IPR011993">
    <property type="entry name" value="PH-like_dom_sf"/>
</dbReference>
<accession>A0AAN9V8M5</accession>
<dbReference type="SUPFAM" id="SSF50729">
    <property type="entry name" value="PH domain-like"/>
    <property type="match status" value="1"/>
</dbReference>
<dbReference type="PANTHER" id="PTHR46006">
    <property type="entry name" value="RHO GUANINE NUCLEOTIDE EXCHANGE FACTOR AT 64C, ISOFORM A"/>
    <property type="match status" value="1"/>
</dbReference>
<dbReference type="InterPro" id="IPR035899">
    <property type="entry name" value="DBL_dom_sf"/>
</dbReference>
<dbReference type="Pfam" id="PF12763">
    <property type="entry name" value="EH"/>
    <property type="match status" value="2"/>
</dbReference>
<name>A0AAN9V8M5_9ORTH</name>
<dbReference type="GO" id="GO:0005737">
    <property type="term" value="C:cytoplasm"/>
    <property type="evidence" value="ECO:0007669"/>
    <property type="project" value="UniProtKB-SubCell"/>
</dbReference>
<feature type="domain" description="EH" evidence="11">
    <location>
        <begin position="290"/>
        <end position="379"/>
    </location>
</feature>
<feature type="compositionally biased region" description="Polar residues" evidence="7">
    <location>
        <begin position="1151"/>
        <end position="1162"/>
    </location>
</feature>
<protein>
    <recommendedName>
        <fullName evidence="15">Intersectin-1</fullName>
    </recommendedName>
</protein>
<keyword evidence="5" id="KW-0106">Calcium</keyword>
<dbReference type="Pfam" id="PF14604">
    <property type="entry name" value="SH3_9"/>
    <property type="match status" value="3"/>
</dbReference>
<evidence type="ECO:0000256" key="4">
    <source>
        <dbReference type="ARBA" id="ARBA00022583"/>
    </source>
</evidence>
<feature type="domain" description="SH3" evidence="8">
    <location>
        <begin position="937"/>
        <end position="995"/>
    </location>
</feature>
<evidence type="ECO:0000256" key="2">
    <source>
        <dbReference type="ARBA" id="ARBA00022443"/>
    </source>
</evidence>
<dbReference type="InterPro" id="IPR000219">
    <property type="entry name" value="DH_dom"/>
</dbReference>
<dbReference type="CDD" id="cd11836">
    <property type="entry name" value="SH3_Intersectin_1"/>
    <property type="match status" value="1"/>
</dbReference>
<dbReference type="SUPFAM" id="SSF49562">
    <property type="entry name" value="C2 domain (Calcium/lipid-binding domain, CaLB)"/>
    <property type="match status" value="1"/>
</dbReference>
<evidence type="ECO:0000259" key="11">
    <source>
        <dbReference type="PROSITE" id="PS50031"/>
    </source>
</evidence>
<dbReference type="Pfam" id="PF16652">
    <property type="entry name" value="PH_13"/>
    <property type="match status" value="1"/>
</dbReference>
<dbReference type="PROSITE" id="PS50222">
    <property type="entry name" value="EF_HAND_2"/>
    <property type="match status" value="2"/>
</dbReference>
<dbReference type="SUPFAM" id="SSF47473">
    <property type="entry name" value="EF-hand"/>
    <property type="match status" value="2"/>
</dbReference>
<feature type="domain" description="EF-hand" evidence="12">
    <location>
        <begin position="49"/>
        <end position="84"/>
    </location>
</feature>
<feature type="region of interest" description="Disordered" evidence="7">
    <location>
        <begin position="437"/>
        <end position="460"/>
    </location>
</feature>
<dbReference type="SMART" id="SM00027">
    <property type="entry name" value="EH"/>
    <property type="match status" value="2"/>
</dbReference>
<feature type="compositionally biased region" description="Low complexity" evidence="7">
    <location>
        <begin position="1020"/>
        <end position="1032"/>
    </location>
</feature>
<dbReference type="InterPro" id="IPR001849">
    <property type="entry name" value="PH_domain"/>
</dbReference>
<proteinExistence type="predicted"/>
<comment type="caution">
    <text evidence="13">The sequence shown here is derived from an EMBL/GenBank/DDBJ whole genome shotgun (WGS) entry which is preliminary data.</text>
</comment>
<dbReference type="FunFam" id="1.10.238.10:FF:000055">
    <property type="entry name" value="Intersectin-1 isoform 1"/>
    <property type="match status" value="1"/>
</dbReference>
<dbReference type="SMART" id="SM00239">
    <property type="entry name" value="C2"/>
    <property type="match status" value="1"/>
</dbReference>
<keyword evidence="3" id="KW-0963">Cytoplasm</keyword>
<dbReference type="GO" id="GO:0005509">
    <property type="term" value="F:calcium ion binding"/>
    <property type="evidence" value="ECO:0007669"/>
    <property type="project" value="InterPro"/>
</dbReference>
<dbReference type="Proteomes" id="UP001378592">
    <property type="component" value="Unassembled WGS sequence"/>
</dbReference>
<dbReference type="Pfam" id="PF00621">
    <property type="entry name" value="RhoGEF"/>
    <property type="match status" value="1"/>
</dbReference>
<dbReference type="CDD" id="cd11837">
    <property type="entry name" value="SH3_Intersectin_2"/>
    <property type="match status" value="1"/>
</dbReference>
<evidence type="ECO:0000313" key="14">
    <source>
        <dbReference type="Proteomes" id="UP001378592"/>
    </source>
</evidence>
<feature type="region of interest" description="Disordered" evidence="7">
    <location>
        <begin position="1134"/>
        <end position="1170"/>
    </location>
</feature>
<feature type="region of interest" description="Disordered" evidence="7">
    <location>
        <begin position="1020"/>
        <end position="1048"/>
    </location>
</feature>
<dbReference type="GO" id="GO:0035025">
    <property type="term" value="P:positive regulation of Rho protein signal transduction"/>
    <property type="evidence" value="ECO:0007669"/>
    <property type="project" value="TreeGrafter"/>
</dbReference>
<evidence type="ECO:0000259" key="9">
    <source>
        <dbReference type="PROSITE" id="PS50004"/>
    </source>
</evidence>
<evidence type="ECO:0000256" key="7">
    <source>
        <dbReference type="SAM" id="MobiDB-lite"/>
    </source>
</evidence>
<dbReference type="CDD" id="cd11840">
    <property type="entry name" value="SH3_Intersectin_5"/>
    <property type="match status" value="1"/>
</dbReference>
<evidence type="ECO:0000256" key="3">
    <source>
        <dbReference type="ARBA" id="ARBA00022490"/>
    </source>
</evidence>
<dbReference type="PROSITE" id="PS50002">
    <property type="entry name" value="SH3"/>
    <property type="match status" value="5"/>
</dbReference>
<feature type="compositionally biased region" description="Basic and acidic residues" evidence="7">
    <location>
        <begin position="409"/>
        <end position="422"/>
    </location>
</feature>
<dbReference type="Pfam" id="PF00168">
    <property type="entry name" value="C2"/>
    <property type="match status" value="1"/>
</dbReference>
<dbReference type="FunFam" id="2.30.30.40:FF:000072">
    <property type="entry name" value="Unconventional Myosin IB"/>
    <property type="match status" value="1"/>
</dbReference>
<feature type="domain" description="SH3" evidence="8">
    <location>
        <begin position="1069"/>
        <end position="1133"/>
    </location>
</feature>
<dbReference type="SUPFAM" id="SSF48065">
    <property type="entry name" value="DBL homology domain (DH-domain)"/>
    <property type="match status" value="1"/>
</dbReference>
<dbReference type="Gene3D" id="2.30.30.40">
    <property type="entry name" value="SH3 Domains"/>
    <property type="match status" value="5"/>
</dbReference>
<dbReference type="PROSITE" id="PS50010">
    <property type="entry name" value="DH_2"/>
    <property type="match status" value="1"/>
</dbReference>
<feature type="domain" description="SH3" evidence="8">
    <location>
        <begin position="740"/>
        <end position="801"/>
    </location>
</feature>
<dbReference type="Gene3D" id="1.10.238.10">
    <property type="entry name" value="EF-hand"/>
    <property type="match status" value="2"/>
</dbReference>
<sequence>MASPAVPVDPWVIQPRERARYEEQFKSLRPVNGIVTGEQAKGFLLQSQLPPAVLGHIWSLADTDADGKMNINEFSIACKLINLKLRGFELPKALPPSFLQHVTSPPSVSGNLINSTLLQSVPPVVPAVPLVGLPNAAINPPLIAPQAAIPPMSMGIAPSVPPTAVGIARPMGPSLSMASVAPTTVTAAPMGLTAGVPPVVPTAIPHGIPPSAPLVTAMVMPTSVPTSVPVGIAQPLTNGSVVGQNVAPPRPPPVAAVPVSGAPAVERVASLDSPLSVGSPLQEWAVPHQSKLKYTQLFNTTDRARSGYLSGPQARNIMVQTQLAQQILAQIWALSDMDSDGRLSCEEFVLAMHLCDIAKAGEKIPTPLPADLIPPTFRRQRQGSIPGAAGAGEPVEGKDAASSLPTVTFEDKRKENFEKGQAELERRRKALLEIQRKEQEERDRKEKEEQEKREKIRQEQERRRQLELEKQLQRQRELEQEKEEQRRRQQEQREAARREMERQRQLEWEKQRCQELQQQRQREQEKVLQLKAKNQNLTIELSQLNEKVKELSQKISETRVGVSGVKTTIDGMRTTRDSQLQEMSALKTRLKEQNQRLVALSQEKARLEARNKLNMAADSATQEQVKLAFSNKQITLKQLRDRLADLQTEIEGKMEDIENNNTQLGELKRQLGDLVSECEQIYSAYEQKRNKVLDMKGGRRDPSDYSTSWGDSAWDTAPTTWNTTATSWPSADSEPSAATTNMLKYRALYEFLARNADELSFQPGDIILVPKDQNAEPGWLAGEIRGQTGWFPESYVELLESPTSVIPSEGITDSNLSFATEGVGEALQGKRPLEGIAEVPENVSDNGSVPEGGDVGPQVLNDMASPVIGQGVLVSDVEAQAIYVWRAKKPSHLSFNKGDVIRVKEQQELWWYGELAGAHGWFPKSYVKVSSKPAESGEGEYYMAMYPYQSVEEGDLSFQQGEIIQVIKKEGDWWTGTIGDRQGVFPSNYVQLMQGDTAVPTEDTTQIMPAAEEPIQISSTTPVTVAPSPTQVEQPTGSSSGTPDFTSSGAAAAQLEDLGEDSDFKGKGKKPEIATVIAPYQATSGEQLDLQRGQLIMVRKKSSTGWWEGELQAKGRKRQIGWFPASYVKLLGSGSNRSTPVPHQKAEDDLPQQQTPVEQKNQPTEHKVSQETQQIEKVIALYPYCAQNEDELNFEKDDVITLLAKEEPSWWRGELNGVSGLFPSNYVAMLLDPTERTRQEYISELINTEEVYIQDMALVHEVFEKPLLEGQVLSEKQVNKIFVNWRDIIECNHMFLRALRVRRDMSSGGEIRMIGDILCENLPRMTAYIRFCSCQLSAASFLQQLTEQSSEFRDLARQCQADPRTKGMPLSSFLIKPMQRITKYPLIIKKILEYTPKGHPDWQNLQEALLKAEEFCKQVNEGVREKENSDRLEWLQRHVQCDGLQEELVFNSLTNSLGPRKFLHHGVLHKAKSGKELMGFLCNDFFFMAQPNKSLVGNNSFSFERNTNITFKLYKKPLFLNEIDIITDDNQTPVNSNGVQVASDSPDAQRVLRLQEMTSTVCHVLVTPSASERNLWLKKLEEARKMFLENESSHFQRQQSKQAQFGACGRVLVVVMEGDGLKHSSVSGKCDAFCEVSMGSQENHTTVVSGTLNPRWNASMQFLVKDLKEDVLCITVFSRGHFCPNEFMGRTEVRVADILRETANSRGPINKRLKLREVEAGEIVLKLDLHLFSKHV</sequence>
<comment type="subcellular location">
    <subcellularLocation>
        <location evidence="1">Cytoplasm</location>
    </subcellularLocation>
</comment>
<keyword evidence="4" id="KW-0254">Endocytosis</keyword>
<dbReference type="Pfam" id="PF07653">
    <property type="entry name" value="SH3_2"/>
    <property type="match status" value="1"/>
</dbReference>
<dbReference type="SMART" id="SM00326">
    <property type="entry name" value="SH3"/>
    <property type="match status" value="5"/>
</dbReference>
<dbReference type="Gene3D" id="1.10.287.1490">
    <property type="match status" value="1"/>
</dbReference>
<feature type="region of interest" description="Disordered" evidence="7">
    <location>
        <begin position="364"/>
        <end position="422"/>
    </location>
</feature>
<dbReference type="InterPro" id="IPR036028">
    <property type="entry name" value="SH3-like_dom_sf"/>
</dbReference>
<dbReference type="Pfam" id="PF00018">
    <property type="entry name" value="SH3_1"/>
    <property type="match status" value="1"/>
</dbReference>
<evidence type="ECO:0008006" key="15">
    <source>
        <dbReference type="Google" id="ProtNLM"/>
    </source>
</evidence>
<evidence type="ECO:0000259" key="12">
    <source>
        <dbReference type="PROSITE" id="PS50222"/>
    </source>
</evidence>
<dbReference type="PROSITE" id="PS00018">
    <property type="entry name" value="EF_HAND_1"/>
    <property type="match status" value="2"/>
</dbReference>
<dbReference type="InterPro" id="IPR011992">
    <property type="entry name" value="EF-hand-dom_pair"/>
</dbReference>
<evidence type="ECO:0000313" key="13">
    <source>
        <dbReference type="EMBL" id="KAK7791371.1"/>
    </source>
</evidence>
<feature type="domain" description="SH3" evidence="8">
    <location>
        <begin position="874"/>
        <end position="932"/>
    </location>
</feature>
<dbReference type="PRINTS" id="PR00452">
    <property type="entry name" value="SH3DOMAIN"/>
</dbReference>
<feature type="domain" description="SH3" evidence="8">
    <location>
        <begin position="1173"/>
        <end position="1232"/>
    </location>
</feature>
<dbReference type="Gene3D" id="2.30.29.30">
    <property type="entry name" value="Pleckstrin-homology domain (PH domain)/Phosphotyrosine-binding domain (PTB)"/>
    <property type="match status" value="1"/>
</dbReference>
<dbReference type="PANTHER" id="PTHR46006:SF6">
    <property type="entry name" value="INTERSECTIN-2 ISOFORM X1"/>
    <property type="match status" value="1"/>
</dbReference>
<dbReference type="PROSITE" id="PS50031">
    <property type="entry name" value="EH"/>
    <property type="match status" value="2"/>
</dbReference>
<dbReference type="CDD" id="cd00160">
    <property type="entry name" value="RhoGEF"/>
    <property type="match status" value="1"/>
</dbReference>
<organism evidence="13 14">
    <name type="scientific">Gryllus longicercus</name>
    <dbReference type="NCBI Taxonomy" id="2509291"/>
    <lineage>
        <taxon>Eukaryota</taxon>
        <taxon>Metazoa</taxon>
        <taxon>Ecdysozoa</taxon>
        <taxon>Arthropoda</taxon>
        <taxon>Hexapoda</taxon>
        <taxon>Insecta</taxon>
        <taxon>Pterygota</taxon>
        <taxon>Neoptera</taxon>
        <taxon>Polyneoptera</taxon>
        <taxon>Orthoptera</taxon>
        <taxon>Ensifera</taxon>
        <taxon>Gryllidea</taxon>
        <taxon>Grylloidea</taxon>
        <taxon>Gryllidae</taxon>
        <taxon>Gryllinae</taxon>
        <taxon>Gryllus</taxon>
    </lineage>
</organism>
<keyword evidence="14" id="KW-1185">Reference proteome</keyword>
<evidence type="ECO:0000256" key="1">
    <source>
        <dbReference type="ARBA" id="ARBA00004496"/>
    </source>
</evidence>
<dbReference type="InterPro" id="IPR018247">
    <property type="entry name" value="EF_Hand_1_Ca_BS"/>
</dbReference>
<dbReference type="GO" id="GO:0005085">
    <property type="term" value="F:guanyl-nucleotide exchange factor activity"/>
    <property type="evidence" value="ECO:0007669"/>
    <property type="project" value="InterPro"/>
</dbReference>
<feature type="domain" description="EH" evidence="11">
    <location>
        <begin position="17"/>
        <end position="105"/>
    </location>
</feature>
<gene>
    <name evidence="13" type="ORF">R5R35_007909</name>
</gene>
<reference evidence="13 14" key="1">
    <citation type="submission" date="2024-03" db="EMBL/GenBank/DDBJ databases">
        <title>The genome assembly and annotation of the cricket Gryllus longicercus Weissman &amp; Gray.</title>
        <authorList>
            <person name="Szrajer S."/>
            <person name="Gray D."/>
            <person name="Ylla G."/>
        </authorList>
    </citation>
    <scope>NUCLEOTIDE SEQUENCE [LARGE SCALE GENOMIC DNA]</scope>
    <source>
        <strain evidence="13">DAG 2021-001</strain>
        <tissue evidence="13">Whole body minus gut</tissue>
    </source>
</reference>
<dbReference type="Gene3D" id="2.60.40.150">
    <property type="entry name" value="C2 domain"/>
    <property type="match status" value="1"/>
</dbReference>
<dbReference type="SMART" id="SM00054">
    <property type="entry name" value="EFh"/>
    <property type="match status" value="2"/>
</dbReference>
<feature type="domain" description="DH" evidence="10">
    <location>
        <begin position="1237"/>
        <end position="1422"/>
    </location>
</feature>
<dbReference type="CDD" id="cd00052">
    <property type="entry name" value="EH"/>
    <property type="match status" value="2"/>
</dbReference>
<evidence type="ECO:0000256" key="6">
    <source>
        <dbReference type="PROSITE-ProRule" id="PRU00192"/>
    </source>
</evidence>
<evidence type="ECO:0000256" key="5">
    <source>
        <dbReference type="ARBA" id="ARBA00022837"/>
    </source>
</evidence>
<dbReference type="CDD" id="cd11838">
    <property type="entry name" value="SH3_Intersectin_3"/>
    <property type="match status" value="1"/>
</dbReference>
<dbReference type="InterPro" id="IPR000261">
    <property type="entry name" value="EH_dom"/>
</dbReference>
<evidence type="ECO:0000259" key="8">
    <source>
        <dbReference type="PROSITE" id="PS50002"/>
    </source>
</evidence>
<feature type="compositionally biased region" description="Polar residues" evidence="7">
    <location>
        <begin position="1033"/>
        <end position="1048"/>
    </location>
</feature>
<feature type="domain" description="EF-hand" evidence="12">
    <location>
        <begin position="323"/>
        <end position="358"/>
    </location>
</feature>